<keyword evidence="3 7" id="KW-0732">Signal</keyword>
<dbReference type="EC" id="3.2.1.26" evidence="2"/>
<dbReference type="SUPFAM" id="SSF75005">
    <property type="entry name" value="Arabinanase/levansucrase/invertase"/>
    <property type="match status" value="1"/>
</dbReference>
<dbReference type="Gene3D" id="2.115.10.20">
    <property type="entry name" value="Glycosyl hydrolase domain, family 43"/>
    <property type="match status" value="1"/>
</dbReference>
<keyword evidence="11" id="KW-1185">Reference proteome</keyword>
<gene>
    <name evidence="10" type="ORF">EQG79_25935</name>
</gene>
<proteinExistence type="inferred from homology"/>
<dbReference type="InterPro" id="IPR023296">
    <property type="entry name" value="Glyco_hydro_beta-prop_sf"/>
</dbReference>
<dbReference type="InterPro" id="IPR013189">
    <property type="entry name" value="Glyco_hydro_32_C"/>
</dbReference>
<dbReference type="Gene3D" id="2.60.120.560">
    <property type="entry name" value="Exo-inulinase, domain 1"/>
    <property type="match status" value="1"/>
</dbReference>
<feature type="domain" description="BIG2" evidence="9">
    <location>
        <begin position="910"/>
        <end position="987"/>
    </location>
</feature>
<dbReference type="Gene3D" id="2.60.120.200">
    <property type="match status" value="1"/>
</dbReference>
<evidence type="ECO:0000256" key="1">
    <source>
        <dbReference type="ARBA" id="ARBA00009902"/>
    </source>
</evidence>
<dbReference type="CDD" id="cd08996">
    <property type="entry name" value="GH32_FFase"/>
    <property type="match status" value="1"/>
</dbReference>
<name>A0A4Q2UDU6_9BACT</name>
<dbReference type="SMART" id="SM00560">
    <property type="entry name" value="LamGL"/>
    <property type="match status" value="1"/>
</dbReference>
<keyword evidence="4" id="KW-0378">Hydrolase</keyword>
<dbReference type="SUPFAM" id="SSF49373">
    <property type="entry name" value="Invasin/intimin cell-adhesion fragments"/>
    <property type="match status" value="1"/>
</dbReference>
<dbReference type="AlphaFoldDB" id="A0A4Q2UDU6"/>
<evidence type="ECO:0000256" key="6">
    <source>
        <dbReference type="ARBA" id="ARBA00023295"/>
    </source>
</evidence>
<accession>A0A4Q2UDU6</accession>
<reference evidence="10 11" key="1">
    <citation type="submission" date="2019-01" db="EMBL/GenBank/DDBJ databases">
        <title>Spirosoma flava sp. nov., a propanil-degrading bacterium isolated from herbicide-contaminated soil.</title>
        <authorList>
            <person name="Zhang L."/>
            <person name="Jiang J.-D."/>
        </authorList>
    </citation>
    <scope>NUCLEOTIDE SEQUENCE [LARGE SCALE GENOMIC DNA]</scope>
    <source>
        <strain evidence="10 11">TY50</strain>
    </source>
</reference>
<evidence type="ECO:0000256" key="3">
    <source>
        <dbReference type="ARBA" id="ARBA00022729"/>
    </source>
</evidence>
<dbReference type="Pfam" id="PF00251">
    <property type="entry name" value="Glyco_hydro_32N"/>
    <property type="match status" value="1"/>
</dbReference>
<feature type="chain" id="PRO_5020518865" description="beta-fructofuranosidase" evidence="7">
    <location>
        <begin position="21"/>
        <end position="1249"/>
    </location>
</feature>
<evidence type="ECO:0000256" key="7">
    <source>
        <dbReference type="SAM" id="SignalP"/>
    </source>
</evidence>
<dbReference type="GO" id="GO:0005975">
    <property type="term" value="P:carbohydrate metabolic process"/>
    <property type="evidence" value="ECO:0007669"/>
    <property type="project" value="InterPro"/>
</dbReference>
<dbReference type="Pfam" id="PF13385">
    <property type="entry name" value="Laminin_G_3"/>
    <property type="match status" value="1"/>
</dbReference>
<dbReference type="Proteomes" id="UP000290407">
    <property type="component" value="Unassembled WGS sequence"/>
</dbReference>
<dbReference type="RefSeq" id="WP_129605551.1">
    <property type="nucleotide sequence ID" value="NZ_SBLB01000009.1"/>
</dbReference>
<dbReference type="SMART" id="SM00635">
    <property type="entry name" value="BID_2"/>
    <property type="match status" value="1"/>
</dbReference>
<dbReference type="InterPro" id="IPR001362">
    <property type="entry name" value="Glyco_hydro_32"/>
</dbReference>
<evidence type="ECO:0000313" key="10">
    <source>
        <dbReference type="EMBL" id="RYC67124.1"/>
    </source>
</evidence>
<dbReference type="SUPFAM" id="SSF49899">
    <property type="entry name" value="Concanavalin A-like lectins/glucanases"/>
    <property type="match status" value="2"/>
</dbReference>
<evidence type="ECO:0000259" key="8">
    <source>
        <dbReference type="SMART" id="SM00560"/>
    </source>
</evidence>
<dbReference type="PANTHER" id="PTHR43101">
    <property type="entry name" value="BETA-FRUCTOSIDASE"/>
    <property type="match status" value="1"/>
</dbReference>
<evidence type="ECO:0000313" key="11">
    <source>
        <dbReference type="Proteomes" id="UP000290407"/>
    </source>
</evidence>
<evidence type="ECO:0000256" key="5">
    <source>
        <dbReference type="ARBA" id="ARBA00023157"/>
    </source>
</evidence>
<dbReference type="InterPro" id="IPR008964">
    <property type="entry name" value="Invasin/intimin_cell_adhesion"/>
</dbReference>
<evidence type="ECO:0000256" key="2">
    <source>
        <dbReference type="ARBA" id="ARBA00012758"/>
    </source>
</evidence>
<dbReference type="Gene3D" id="2.60.40.1080">
    <property type="match status" value="1"/>
</dbReference>
<dbReference type="InterPro" id="IPR003343">
    <property type="entry name" value="Big_2"/>
</dbReference>
<dbReference type="InterPro" id="IPR006558">
    <property type="entry name" value="LamG-like"/>
</dbReference>
<evidence type="ECO:0000256" key="4">
    <source>
        <dbReference type="ARBA" id="ARBA00022801"/>
    </source>
</evidence>
<dbReference type="EMBL" id="SBLB01000009">
    <property type="protein sequence ID" value="RYC67124.1"/>
    <property type="molecule type" value="Genomic_DNA"/>
</dbReference>
<dbReference type="InterPro" id="IPR013148">
    <property type="entry name" value="Glyco_hydro_32_N"/>
</dbReference>
<evidence type="ECO:0000259" key="9">
    <source>
        <dbReference type="SMART" id="SM00635"/>
    </source>
</evidence>
<keyword evidence="5" id="KW-1015">Disulfide bond</keyword>
<dbReference type="InterPro" id="IPR051214">
    <property type="entry name" value="GH32_Enzymes"/>
</dbReference>
<dbReference type="Pfam" id="PF08244">
    <property type="entry name" value="Glyco_hydro_32C"/>
    <property type="match status" value="1"/>
</dbReference>
<organism evidence="10 11">
    <name type="scientific">Spirosoma sordidisoli</name>
    <dbReference type="NCBI Taxonomy" id="2502893"/>
    <lineage>
        <taxon>Bacteria</taxon>
        <taxon>Pseudomonadati</taxon>
        <taxon>Bacteroidota</taxon>
        <taxon>Cytophagia</taxon>
        <taxon>Cytophagales</taxon>
        <taxon>Cytophagaceae</taxon>
        <taxon>Spirosoma</taxon>
    </lineage>
</organism>
<sequence>MKTSTLSLLVGSLVSGLASAQTPVLHFAYNEATGTTTTVNAANSASFSVVNQFNKPERVAGINGNALRLDGFSTWVTGNFTHNFTKQLTVETWVNLESYPSDAETPYANLTPSALISQFSGANGYQLSLNAFGVWAFTVSLNGQIYACQAPKPFPLYEWTHVVAVVNSPGGTLKLYLNGAEVASTAIPVNSDVTEANVPMFVGKSNVDKRDGIFLLNALSAAVDDTKLYAGALSASTIQTNYQQGAATARALGTRSLDVPLSRFANDPNRPLFHALPPANWTNEPHGLVKHNGAYHLFYQRTPNGPFKTLMHWGHTVSRDLVNWYHAKDALWPTLEWSATNGYDMKGIWSGDVVMDGNKAYAFYTNVNHGGSYNPGIALAISDDAKLENWRKSGPVISKENVNDLRDPFVWKDGSTWRMLIGAALNGYGGLAYYTSTDLVNWTYQPTFSTVPYSQMDIGSAIWEMPVFESLGGGKYALVVNPIGGNVGKYGPTNYTRAVYWTGTFQNGQFTPDYAQPKFLDVIHGHLSPTTERDYKNQLVGIGIVDERRSSQAQLDAGWCHLFTLPRVWYLRPDGKTLGQKPLPDQANLRKPDTYQKYTDRTVTGTSALANTRGKQLEIIAYVDTNTTATKYGLNFRISTNRNELTGLYYDVQQQKIVLDKTASTTASNDEEKVVLQGSYDVTAFGKPHKFHIFLDGSIMDVFINDAAAFSNRFYPTMASSEGVELVAQGGPVTFRSVESWGMKRAVPDTTNGAPRPDYWRYDFETGGLQNLTTTGTAFTVADLTTDNSWGWGGPFQQQGIRHLWGFKDGGDAQTGELKTPNFVLGGDGKVSLLLGGGNDLANLYVALVRASDGVVLTKATGQNDEAYQRVVLDGSGHIGTTCYLKMVDNATGGFGHLNIDDIVIPVRVAVTGVTLDKQSLTLPAGDKATLYATVQAPNATNPALTWQSSNTAVATVDASGNVTATAAGSTTIKVTTQQGNFTAQCTLTVTAAMPTTYRKYTFEQISFDDLIVTGQAFSLGDIATETGWGWGGPFNQQGLRHLWGFKDGGDTQTGELKTPNFVLGGDGKITFLLGGGKDLNNLYVALVRASDNAVLMKVTALNDEGYAPKLLDASAYIGTSCYLKIVDNATGGFGHLNIDNIVIPIRDGGTSGQTTSPGIIMSTDERGAVIRAYPNPIREQFTLALGGFADEEVTVEIIDLNGRTVDLRSFRAVPTYQYATKGMMQSGQLYVVKVSGKTRVMTTKIAVE</sequence>
<feature type="signal peptide" evidence="7">
    <location>
        <begin position="1"/>
        <end position="20"/>
    </location>
</feature>
<feature type="domain" description="LamG-like jellyroll fold" evidence="8">
    <location>
        <begin position="86"/>
        <end position="236"/>
    </location>
</feature>
<protein>
    <recommendedName>
        <fullName evidence="2">beta-fructofuranosidase</fullName>
        <ecNumber evidence="2">3.2.1.26</ecNumber>
    </recommendedName>
</protein>
<comment type="caution">
    <text evidence="10">The sequence shown here is derived from an EMBL/GenBank/DDBJ whole genome shotgun (WGS) entry which is preliminary data.</text>
</comment>
<dbReference type="PANTHER" id="PTHR43101:SF1">
    <property type="entry name" value="BETA-FRUCTOSIDASE"/>
    <property type="match status" value="1"/>
</dbReference>
<dbReference type="InterPro" id="IPR013320">
    <property type="entry name" value="ConA-like_dom_sf"/>
</dbReference>
<dbReference type="SMART" id="SM00640">
    <property type="entry name" value="Glyco_32"/>
    <property type="match status" value="1"/>
</dbReference>
<dbReference type="Pfam" id="PF02368">
    <property type="entry name" value="Big_2"/>
    <property type="match status" value="1"/>
</dbReference>
<keyword evidence="6" id="KW-0326">Glycosidase</keyword>
<dbReference type="GO" id="GO:0004564">
    <property type="term" value="F:beta-fructofuranosidase activity"/>
    <property type="evidence" value="ECO:0007669"/>
    <property type="project" value="UniProtKB-EC"/>
</dbReference>
<comment type="similarity">
    <text evidence="1">Belongs to the glycosyl hydrolase 32 family.</text>
</comment>